<protein>
    <submittedName>
        <fullName evidence="2">Uncharacterized protein</fullName>
    </submittedName>
</protein>
<dbReference type="OrthoDB" id="490444at2"/>
<feature type="compositionally biased region" description="Low complexity" evidence="1">
    <location>
        <begin position="162"/>
        <end position="172"/>
    </location>
</feature>
<evidence type="ECO:0000313" key="3">
    <source>
        <dbReference type="Proteomes" id="UP000238937"/>
    </source>
</evidence>
<dbReference type="InterPro" id="IPR025478">
    <property type="entry name" value="COP23"/>
</dbReference>
<comment type="caution">
    <text evidence="2">The sequence shown here is derived from an EMBL/GenBank/DDBJ whole genome shotgun (WGS) entry which is preliminary data.</text>
</comment>
<keyword evidence="3" id="KW-1185">Reference proteome</keyword>
<evidence type="ECO:0000256" key="1">
    <source>
        <dbReference type="SAM" id="MobiDB-lite"/>
    </source>
</evidence>
<evidence type="ECO:0000313" key="2">
    <source>
        <dbReference type="EMBL" id="PSB56015.1"/>
    </source>
</evidence>
<reference evidence="2 3" key="1">
    <citation type="submission" date="2018-03" db="EMBL/GenBank/DDBJ databases">
        <title>The ancient ancestry and fast evolution of plastids.</title>
        <authorList>
            <person name="Moore K.R."/>
            <person name="Magnabosco C."/>
            <person name="Momper L."/>
            <person name="Gold D.A."/>
            <person name="Bosak T."/>
            <person name="Fournier G.P."/>
        </authorList>
    </citation>
    <scope>NUCLEOTIDE SEQUENCE [LARGE SCALE GENOMIC DNA]</scope>
    <source>
        <strain evidence="2 3">CCALA 037</strain>
    </source>
</reference>
<dbReference type="EMBL" id="PVWO01000150">
    <property type="protein sequence ID" value="PSB56015.1"/>
    <property type="molecule type" value="Genomic_DNA"/>
</dbReference>
<dbReference type="Proteomes" id="UP000238937">
    <property type="component" value="Unassembled WGS sequence"/>
</dbReference>
<gene>
    <name evidence="2" type="ORF">C7B77_13205</name>
</gene>
<dbReference type="RefSeq" id="WP_106305313.1">
    <property type="nucleotide sequence ID" value="NZ_PVWO01000150.1"/>
</dbReference>
<dbReference type="Pfam" id="PF14218">
    <property type="entry name" value="COP23"/>
    <property type="match status" value="1"/>
</dbReference>
<feature type="region of interest" description="Disordered" evidence="1">
    <location>
        <begin position="156"/>
        <end position="182"/>
    </location>
</feature>
<proteinExistence type="predicted"/>
<dbReference type="AlphaFoldDB" id="A0A2T1GEX0"/>
<sequence length="182" mass="19504">MKSLQIATIATHRLFAIGLATLTAVSGISLFAASSQALTATTSFVCGKAEGKPATVARTKKGDVPIVIWSSEGFSESGFTPQVRCQQVSARFQALYRSGQLKYITAGTLNNRPVVCATKEVGSTCTKQNLLYTLKPNSDPKQVIARLMAIRNRASSRGLEESASSTPSSTNSIELNWLDEEE</sequence>
<name>A0A2T1GEX0_9CYAN</name>
<organism evidence="2 3">
    <name type="scientific">Chamaesiphon polymorphus CCALA 037</name>
    <dbReference type="NCBI Taxonomy" id="2107692"/>
    <lineage>
        <taxon>Bacteria</taxon>
        <taxon>Bacillati</taxon>
        <taxon>Cyanobacteriota</taxon>
        <taxon>Cyanophyceae</taxon>
        <taxon>Gomontiellales</taxon>
        <taxon>Chamaesiphonaceae</taxon>
        <taxon>Chamaesiphon</taxon>
    </lineage>
</organism>
<accession>A0A2T1GEX0</accession>